<dbReference type="InterPro" id="IPR007365">
    <property type="entry name" value="TFR-like_dimer_dom"/>
</dbReference>
<dbReference type="Pfam" id="PF24868">
    <property type="entry name" value="YABBY_N"/>
    <property type="match status" value="1"/>
</dbReference>
<evidence type="ECO:0000259" key="3">
    <source>
        <dbReference type="Pfam" id="PF24868"/>
    </source>
</evidence>
<dbReference type="InterPro" id="IPR056776">
    <property type="entry name" value="YABBY_N"/>
</dbReference>
<keyword evidence="1" id="KW-0175">Coiled coil</keyword>
<keyword evidence="5" id="KW-1185">Reference proteome</keyword>
<dbReference type="InterPro" id="IPR036757">
    <property type="entry name" value="TFR-like_dimer_dom_sf"/>
</dbReference>
<organism evidence="4 5">
    <name type="scientific">Arachis hypogaea</name>
    <name type="common">Peanut</name>
    <dbReference type="NCBI Taxonomy" id="3818"/>
    <lineage>
        <taxon>Eukaryota</taxon>
        <taxon>Viridiplantae</taxon>
        <taxon>Streptophyta</taxon>
        <taxon>Embryophyta</taxon>
        <taxon>Tracheophyta</taxon>
        <taxon>Spermatophyta</taxon>
        <taxon>Magnoliopsida</taxon>
        <taxon>eudicotyledons</taxon>
        <taxon>Gunneridae</taxon>
        <taxon>Pentapetalae</taxon>
        <taxon>rosids</taxon>
        <taxon>fabids</taxon>
        <taxon>Fabales</taxon>
        <taxon>Fabaceae</taxon>
        <taxon>Papilionoideae</taxon>
        <taxon>50 kb inversion clade</taxon>
        <taxon>dalbergioids sensu lato</taxon>
        <taxon>Dalbergieae</taxon>
        <taxon>Pterocarpus clade</taxon>
        <taxon>Arachis</taxon>
    </lineage>
</organism>
<gene>
    <name evidence="4" type="ORF">Ahy_A05g022041</name>
</gene>
<dbReference type="PANTHER" id="PTHR10404:SF75">
    <property type="entry name" value="GLUTAMATE CARBOXYPEPTIDASE AMP1-RELATED"/>
    <property type="match status" value="1"/>
</dbReference>
<dbReference type="SUPFAM" id="SSF47672">
    <property type="entry name" value="Transferrin receptor-like dimerisation domain"/>
    <property type="match status" value="1"/>
</dbReference>
<dbReference type="PANTHER" id="PTHR10404">
    <property type="entry name" value="N-ACETYLATED-ALPHA-LINKED ACIDIC DIPEPTIDASE"/>
    <property type="match status" value="1"/>
</dbReference>
<dbReference type="GO" id="GO:0005874">
    <property type="term" value="C:microtubule"/>
    <property type="evidence" value="ECO:0007669"/>
    <property type="project" value="UniProtKB-KW"/>
</dbReference>
<dbReference type="Proteomes" id="UP000289738">
    <property type="component" value="Chromosome A05"/>
</dbReference>
<feature type="coiled-coil region" evidence="1">
    <location>
        <begin position="265"/>
        <end position="292"/>
    </location>
</feature>
<dbReference type="GO" id="GO:0008017">
    <property type="term" value="F:microtubule binding"/>
    <property type="evidence" value="ECO:0007669"/>
    <property type="project" value="InterPro"/>
</dbReference>
<reference evidence="4 5" key="1">
    <citation type="submission" date="2019-01" db="EMBL/GenBank/DDBJ databases">
        <title>Sequencing of cultivated peanut Arachis hypogaea provides insights into genome evolution and oil improvement.</title>
        <authorList>
            <person name="Chen X."/>
        </authorList>
    </citation>
    <scope>NUCLEOTIDE SEQUENCE [LARGE SCALE GENOMIC DNA]</scope>
    <source>
        <strain evidence="5">cv. Fuhuasheng</strain>
        <tissue evidence="4">Leaves</tissue>
    </source>
</reference>
<comment type="caution">
    <text evidence="4">The sequence shown here is derived from an EMBL/GenBank/DDBJ whole genome shotgun (WGS) entry which is preliminary data.</text>
</comment>
<protein>
    <submittedName>
        <fullName evidence="4">Uncharacterized protein</fullName>
    </submittedName>
</protein>
<evidence type="ECO:0000313" key="5">
    <source>
        <dbReference type="Proteomes" id="UP000289738"/>
    </source>
</evidence>
<feature type="domain" description="YABBY N-terminal" evidence="3">
    <location>
        <begin position="63"/>
        <end position="92"/>
    </location>
</feature>
<dbReference type="GO" id="GO:0004180">
    <property type="term" value="F:carboxypeptidase activity"/>
    <property type="evidence" value="ECO:0007669"/>
    <property type="project" value="TreeGrafter"/>
</dbReference>
<dbReference type="Gene3D" id="1.20.930.40">
    <property type="entry name" value="Transferrin receptor-like, dimerisation domain"/>
    <property type="match status" value="1"/>
</dbReference>
<dbReference type="Pfam" id="PF04253">
    <property type="entry name" value="TFR_dimer"/>
    <property type="match status" value="1"/>
</dbReference>
<evidence type="ECO:0000313" key="4">
    <source>
        <dbReference type="EMBL" id="RYR56307.1"/>
    </source>
</evidence>
<dbReference type="InterPro" id="IPR039373">
    <property type="entry name" value="Peptidase_M28B"/>
</dbReference>
<name>A0A445CZF6_ARAHY</name>
<dbReference type="AlphaFoldDB" id="A0A445CZF6"/>
<dbReference type="EMBL" id="SDMP01000005">
    <property type="protein sequence ID" value="RYR56307.1"/>
    <property type="molecule type" value="Genomic_DNA"/>
</dbReference>
<evidence type="ECO:0000259" key="2">
    <source>
        <dbReference type="Pfam" id="PF04253"/>
    </source>
</evidence>
<dbReference type="GO" id="GO:0007010">
    <property type="term" value="P:cytoskeleton organization"/>
    <property type="evidence" value="ECO:0007669"/>
    <property type="project" value="InterPro"/>
</dbReference>
<dbReference type="STRING" id="3818.A0A445CZF6"/>
<evidence type="ECO:0000256" key="1">
    <source>
        <dbReference type="SAM" id="Coils"/>
    </source>
</evidence>
<feature type="domain" description="Transferrin receptor-like dimerisation" evidence="2">
    <location>
        <begin position="138"/>
        <end position="247"/>
    </location>
</feature>
<proteinExistence type="predicted"/>
<sequence length="294" mass="33059">MLFEITSVIRDCISQEAHKTALKLVVELCHGEETESSSGSRRGVRARLSMSSSRTLVRHVFDVPEEICYVQCGLCSSILVVSVPCTSMSMAVLSLNIEDGNKISTLNSHNNYSNYEEANNNVTTPFTSDSAPNKHQQVSLHPLTMSIQEFASAAKQVDDESKLLRLQETAGDIVDMKKQALNDRLILAKKGFLDADGLHGRQWFKHLVFGRPRDKESKLDFFPGIADSNRNHQRQRVKEKVENVAEKSKELATCQGQMKTFKLTEALKNKAIEELRNEVDKLKERLGVTEDHLK</sequence>
<accession>A0A445CZF6</accession>